<keyword evidence="2" id="KW-1185">Reference proteome</keyword>
<reference evidence="2" key="1">
    <citation type="submission" date="2016-11" db="EMBL/GenBank/DDBJ databases">
        <authorList>
            <person name="Varghese N."/>
            <person name="Submissions S."/>
        </authorList>
    </citation>
    <scope>NUCLEOTIDE SEQUENCE [LARGE SCALE GENOMIC DNA]</scope>
    <source>
        <strain evidence="2">DSM 3071</strain>
    </source>
</reference>
<accession>A0A1M5ZSZ9</accession>
<dbReference type="EMBL" id="FQXK01000022">
    <property type="protein sequence ID" value="SHI27341.1"/>
    <property type="molecule type" value="Genomic_DNA"/>
</dbReference>
<gene>
    <name evidence="1" type="ORF">SAMN02745229_02638</name>
</gene>
<protein>
    <submittedName>
        <fullName evidence="1">Uncharacterized protein</fullName>
    </submittedName>
</protein>
<evidence type="ECO:0000313" key="2">
    <source>
        <dbReference type="Proteomes" id="UP000184278"/>
    </source>
</evidence>
<proteinExistence type="predicted"/>
<organism evidence="1 2">
    <name type="scientific">Butyrivibrio fibrisolvens DSM 3071</name>
    <dbReference type="NCBI Taxonomy" id="1121131"/>
    <lineage>
        <taxon>Bacteria</taxon>
        <taxon>Bacillati</taxon>
        <taxon>Bacillota</taxon>
        <taxon>Clostridia</taxon>
        <taxon>Lachnospirales</taxon>
        <taxon>Lachnospiraceae</taxon>
        <taxon>Butyrivibrio</taxon>
    </lineage>
</organism>
<dbReference type="STRING" id="1121131.SAMN02745229_02638"/>
<sequence>MTTKEVYEKMLNDFFDIDSEPIVVDTIKEIDPKICLEGHWEPVETSDTLADLMTFDN</sequence>
<dbReference type="Proteomes" id="UP000184278">
    <property type="component" value="Unassembled WGS sequence"/>
</dbReference>
<name>A0A1M5ZSZ9_BUTFI</name>
<evidence type="ECO:0000313" key="1">
    <source>
        <dbReference type="EMBL" id="SHI27341.1"/>
    </source>
</evidence>
<dbReference type="AlphaFoldDB" id="A0A1M5ZSZ9"/>